<evidence type="ECO:0000256" key="1">
    <source>
        <dbReference type="SAM" id="Phobius"/>
    </source>
</evidence>
<keyword evidence="3" id="KW-1185">Reference proteome</keyword>
<sequence>MAINEGLAVGLGLGIPLSVLVIILAVTYGRRKHPKLPTPDPTENETTENWLKLYDATRPRISHPPKLVVSIVADKSPAGSFTEKIRSMMEGVGLVRKPVTQEVYVMENGTKVSK</sequence>
<comment type="caution">
    <text evidence="2">The sequence shown here is derived from an EMBL/GenBank/DDBJ whole genome shotgun (WGS) entry which is preliminary data.</text>
</comment>
<dbReference type="OrthoDB" id="4363086at2759"/>
<dbReference type="EMBL" id="JAPWDO010000007">
    <property type="protein sequence ID" value="KAJ5462326.1"/>
    <property type="molecule type" value="Genomic_DNA"/>
</dbReference>
<reference evidence="2" key="1">
    <citation type="submission" date="2022-12" db="EMBL/GenBank/DDBJ databases">
        <authorList>
            <person name="Petersen C."/>
        </authorList>
    </citation>
    <scope>NUCLEOTIDE SEQUENCE</scope>
    <source>
        <strain evidence="2">IBT 17660</strain>
    </source>
</reference>
<dbReference type="Proteomes" id="UP001147760">
    <property type="component" value="Unassembled WGS sequence"/>
</dbReference>
<feature type="transmembrane region" description="Helical" evidence="1">
    <location>
        <begin position="6"/>
        <end position="28"/>
    </location>
</feature>
<evidence type="ECO:0000313" key="2">
    <source>
        <dbReference type="EMBL" id="KAJ5462326.1"/>
    </source>
</evidence>
<reference evidence="2" key="2">
    <citation type="journal article" date="2023" name="IMA Fungus">
        <title>Comparative genomic study of the Penicillium genus elucidates a diverse pangenome and 15 lateral gene transfer events.</title>
        <authorList>
            <person name="Petersen C."/>
            <person name="Sorensen T."/>
            <person name="Nielsen M.R."/>
            <person name="Sondergaard T.E."/>
            <person name="Sorensen J.L."/>
            <person name="Fitzpatrick D.A."/>
            <person name="Frisvad J.C."/>
            <person name="Nielsen K.L."/>
        </authorList>
    </citation>
    <scope>NUCLEOTIDE SEQUENCE</scope>
    <source>
        <strain evidence="2">IBT 17660</strain>
    </source>
</reference>
<keyword evidence="1" id="KW-0472">Membrane</keyword>
<keyword evidence="1" id="KW-0812">Transmembrane</keyword>
<evidence type="ECO:0000313" key="3">
    <source>
        <dbReference type="Proteomes" id="UP001147760"/>
    </source>
</evidence>
<dbReference type="AlphaFoldDB" id="A0A9W9WHS1"/>
<keyword evidence="1" id="KW-1133">Transmembrane helix</keyword>
<accession>A0A9W9WHS1</accession>
<name>A0A9W9WHS1_9EURO</name>
<protein>
    <submittedName>
        <fullName evidence="2">Uncharacterized protein</fullName>
    </submittedName>
</protein>
<proteinExistence type="predicted"/>
<organism evidence="2 3">
    <name type="scientific">Penicillium desertorum</name>
    <dbReference type="NCBI Taxonomy" id="1303715"/>
    <lineage>
        <taxon>Eukaryota</taxon>
        <taxon>Fungi</taxon>
        <taxon>Dikarya</taxon>
        <taxon>Ascomycota</taxon>
        <taxon>Pezizomycotina</taxon>
        <taxon>Eurotiomycetes</taxon>
        <taxon>Eurotiomycetidae</taxon>
        <taxon>Eurotiales</taxon>
        <taxon>Aspergillaceae</taxon>
        <taxon>Penicillium</taxon>
    </lineage>
</organism>
<gene>
    <name evidence="2" type="ORF">N7530_010531</name>
</gene>